<evidence type="ECO:0000256" key="12">
    <source>
        <dbReference type="RuleBase" id="RU000461"/>
    </source>
</evidence>
<keyword evidence="13" id="KW-1185">Reference proteome</keyword>
<dbReference type="PANTHER" id="PTHR47947:SF26">
    <property type="entry name" value="CYTOCHROME P450"/>
    <property type="match status" value="1"/>
</dbReference>
<keyword evidence="4" id="KW-0812">Transmembrane</keyword>
<dbReference type="Pfam" id="PF00067">
    <property type="entry name" value="p450"/>
    <property type="match status" value="1"/>
</dbReference>
<reference evidence="13" key="1">
    <citation type="journal article" date="2025" name="Foods">
        <title>Unveiling the Microbial Signatures of Arabica Coffee Cherries: Insights into Ripeness Specific Diversity, Functional Traits, and Implications for Quality and Safety.</title>
        <authorList>
            <consortium name="RefSeq"/>
            <person name="Tenea G.N."/>
            <person name="Cifuentes V."/>
            <person name="Reyes P."/>
            <person name="Cevallos-Vallejos M."/>
        </authorList>
    </citation>
    <scope>NUCLEOTIDE SEQUENCE [LARGE SCALE GENOMIC DNA]</scope>
</reference>
<reference evidence="14" key="2">
    <citation type="submission" date="2025-08" db="UniProtKB">
        <authorList>
            <consortium name="RefSeq"/>
        </authorList>
    </citation>
    <scope>IDENTIFICATION</scope>
    <source>
        <tissue evidence="14">Leaves</tissue>
    </source>
</reference>
<dbReference type="PRINTS" id="PR00463">
    <property type="entry name" value="EP450I"/>
</dbReference>
<evidence type="ECO:0000256" key="6">
    <source>
        <dbReference type="ARBA" id="ARBA00022989"/>
    </source>
</evidence>
<keyword evidence="6" id="KW-1133">Transmembrane helix</keyword>
<dbReference type="GeneID" id="113737656"/>
<evidence type="ECO:0000256" key="5">
    <source>
        <dbReference type="ARBA" id="ARBA00022723"/>
    </source>
</evidence>
<evidence type="ECO:0000256" key="8">
    <source>
        <dbReference type="ARBA" id="ARBA00023004"/>
    </source>
</evidence>
<feature type="binding site" description="axial binding residue" evidence="11">
    <location>
        <position position="201"/>
    </location>
    <ligand>
        <name>heme</name>
        <dbReference type="ChEBI" id="CHEBI:30413"/>
    </ligand>
    <ligandPart>
        <name>Fe</name>
        <dbReference type="ChEBI" id="CHEBI:18248"/>
    </ligandPart>
</feature>
<dbReference type="InterPro" id="IPR002401">
    <property type="entry name" value="Cyt_P450_E_grp-I"/>
</dbReference>
<dbReference type="GO" id="GO:0004497">
    <property type="term" value="F:monooxygenase activity"/>
    <property type="evidence" value="ECO:0007669"/>
    <property type="project" value="UniProtKB-KW"/>
</dbReference>
<dbReference type="AlphaFoldDB" id="A0A6P6X127"/>
<keyword evidence="7 12" id="KW-0560">Oxidoreductase</keyword>
<evidence type="ECO:0000256" key="9">
    <source>
        <dbReference type="ARBA" id="ARBA00023033"/>
    </source>
</evidence>
<dbReference type="InterPro" id="IPR050651">
    <property type="entry name" value="Plant_Cytochrome_P450_Monoox"/>
</dbReference>
<evidence type="ECO:0000256" key="7">
    <source>
        <dbReference type="ARBA" id="ARBA00023002"/>
    </source>
</evidence>
<keyword evidence="3 11" id="KW-0349">Heme</keyword>
<comment type="similarity">
    <text evidence="12">Belongs to the cytochrome P450 family.</text>
</comment>
<keyword evidence="10" id="KW-0472">Membrane</keyword>
<organism evidence="13 14">
    <name type="scientific">Coffea arabica</name>
    <name type="common">Arabian coffee</name>
    <dbReference type="NCBI Taxonomy" id="13443"/>
    <lineage>
        <taxon>Eukaryota</taxon>
        <taxon>Viridiplantae</taxon>
        <taxon>Streptophyta</taxon>
        <taxon>Embryophyta</taxon>
        <taxon>Tracheophyta</taxon>
        <taxon>Spermatophyta</taxon>
        <taxon>Magnoliopsida</taxon>
        <taxon>eudicotyledons</taxon>
        <taxon>Gunneridae</taxon>
        <taxon>Pentapetalae</taxon>
        <taxon>asterids</taxon>
        <taxon>lamiids</taxon>
        <taxon>Gentianales</taxon>
        <taxon>Rubiaceae</taxon>
        <taxon>Ixoroideae</taxon>
        <taxon>Gardenieae complex</taxon>
        <taxon>Bertiereae - Coffeeae clade</taxon>
        <taxon>Coffeeae</taxon>
        <taxon>Coffea</taxon>
    </lineage>
</organism>
<dbReference type="OrthoDB" id="548633at2759"/>
<keyword evidence="5 11" id="KW-0479">Metal-binding</keyword>
<accession>A0A6P6X127</accession>
<protein>
    <submittedName>
        <fullName evidence="14">Cytochrome P450 81Q32-like</fullName>
    </submittedName>
</protein>
<comment type="cofactor">
    <cofactor evidence="1 11">
        <name>heme</name>
        <dbReference type="ChEBI" id="CHEBI:30413"/>
    </cofactor>
</comment>
<comment type="subcellular location">
    <subcellularLocation>
        <location evidence="2">Membrane</location>
    </subcellularLocation>
</comment>
<dbReference type="GO" id="GO:0020037">
    <property type="term" value="F:heme binding"/>
    <property type="evidence" value="ECO:0007669"/>
    <property type="project" value="InterPro"/>
</dbReference>
<evidence type="ECO:0000256" key="11">
    <source>
        <dbReference type="PIRSR" id="PIRSR602401-1"/>
    </source>
</evidence>
<keyword evidence="9 12" id="KW-0503">Monooxygenase</keyword>
<evidence type="ECO:0000256" key="1">
    <source>
        <dbReference type="ARBA" id="ARBA00001971"/>
    </source>
</evidence>
<evidence type="ECO:0000313" key="14">
    <source>
        <dbReference type="RefSeq" id="XP_027120651.1"/>
    </source>
</evidence>
<dbReference type="RefSeq" id="XP_027120651.1">
    <property type="nucleotide sequence ID" value="XM_027264850.1"/>
</dbReference>
<dbReference type="Proteomes" id="UP001652660">
    <property type="component" value="Chromosome 3e"/>
</dbReference>
<evidence type="ECO:0000256" key="2">
    <source>
        <dbReference type="ARBA" id="ARBA00004370"/>
    </source>
</evidence>
<evidence type="ECO:0000256" key="4">
    <source>
        <dbReference type="ARBA" id="ARBA00022692"/>
    </source>
</evidence>
<dbReference type="SUPFAM" id="SSF48264">
    <property type="entry name" value="Cytochrome P450"/>
    <property type="match status" value="1"/>
</dbReference>
<dbReference type="PRINTS" id="PR00385">
    <property type="entry name" value="P450"/>
</dbReference>
<keyword evidence="8 11" id="KW-0408">Iron</keyword>
<dbReference type="GO" id="GO:0016020">
    <property type="term" value="C:membrane"/>
    <property type="evidence" value="ECO:0007669"/>
    <property type="project" value="UniProtKB-SubCell"/>
</dbReference>
<dbReference type="PROSITE" id="PS00086">
    <property type="entry name" value="CYTOCHROME_P450"/>
    <property type="match status" value="1"/>
</dbReference>
<dbReference type="Gene3D" id="1.10.630.10">
    <property type="entry name" value="Cytochrome P450"/>
    <property type="match status" value="1"/>
</dbReference>
<dbReference type="InterPro" id="IPR001128">
    <property type="entry name" value="Cyt_P450"/>
</dbReference>
<dbReference type="GO" id="GO:0005506">
    <property type="term" value="F:iron ion binding"/>
    <property type="evidence" value="ECO:0007669"/>
    <property type="project" value="InterPro"/>
</dbReference>
<dbReference type="GO" id="GO:0016705">
    <property type="term" value="F:oxidoreductase activity, acting on paired donors, with incorporation or reduction of molecular oxygen"/>
    <property type="evidence" value="ECO:0007669"/>
    <property type="project" value="InterPro"/>
</dbReference>
<dbReference type="InterPro" id="IPR036396">
    <property type="entry name" value="Cyt_P450_sf"/>
</dbReference>
<evidence type="ECO:0000313" key="13">
    <source>
        <dbReference type="Proteomes" id="UP001652660"/>
    </source>
</evidence>
<dbReference type="InterPro" id="IPR017972">
    <property type="entry name" value="Cyt_P450_CS"/>
</dbReference>
<proteinExistence type="inferred from homology"/>
<gene>
    <name evidence="14" type="primary">LOC113737656</name>
</gene>
<sequence>MEIICNQRQRRIQFNSPAQTTGVAAVLVHKQASKQREREEQMIIIGNQRDYTNQIIKGIILVMLTVGTDTSSMTIEWALSLLLNHPEVLEKARAELNAQVGTDRLVDKHDLSNLPYLHNIISETLRLYPAAPMLVPHESFDDCKIGGYNIPRGTILLVNAWAVHRDPNVWDDPTSFKPERFEGLQVQPSKLISFGIGRRSCLGSGPAQRVVSLALGSLIQSFDWKRIGEEEIDLAEGTRVSMPKAKPLEKTCFRN</sequence>
<dbReference type="PANTHER" id="PTHR47947">
    <property type="entry name" value="CYTOCHROME P450 82C3-RELATED"/>
    <property type="match status" value="1"/>
</dbReference>
<name>A0A6P6X127_COFAR</name>
<evidence type="ECO:0000256" key="3">
    <source>
        <dbReference type="ARBA" id="ARBA00022617"/>
    </source>
</evidence>
<evidence type="ECO:0000256" key="10">
    <source>
        <dbReference type="ARBA" id="ARBA00023136"/>
    </source>
</evidence>